<dbReference type="InterPro" id="IPR051010">
    <property type="entry name" value="BCAA_transport"/>
</dbReference>
<dbReference type="InterPro" id="IPR028082">
    <property type="entry name" value="Peripla_BP_I"/>
</dbReference>
<evidence type="ECO:0000313" key="7">
    <source>
        <dbReference type="Proteomes" id="UP000217076"/>
    </source>
</evidence>
<dbReference type="InterPro" id="IPR000709">
    <property type="entry name" value="Leu_Ile_Val-bd"/>
</dbReference>
<proteinExistence type="inferred from homology"/>
<evidence type="ECO:0000259" key="5">
    <source>
        <dbReference type="Pfam" id="PF13458"/>
    </source>
</evidence>
<dbReference type="OrthoDB" id="7251828at2"/>
<keyword evidence="3" id="KW-0732">Signal</keyword>
<keyword evidence="2" id="KW-0813">Transport</keyword>
<gene>
    <name evidence="6" type="ORF">SAMN05421742_10448</name>
</gene>
<evidence type="ECO:0000256" key="1">
    <source>
        <dbReference type="ARBA" id="ARBA00010062"/>
    </source>
</evidence>
<sequence>MLLMVPFARLLMLLCLGLALAGCERVEPVRLAALMPLGGPAASVGQSLREGLELAVDEINQRGGLNARPIELTVVDSTAAPGGLEAAYHEVVATDPLLIIAGTSNVAVALKPLAEADRRLLFGLVATAPALTENATWSYRYWPLAAAEVPAMLAGLPPDENLSLGVAFLDDAYGRSVAEGLAEHVRRRGGRGLMIPFALTTTDYSDLAQTLGDTDAVAIVAFDAHIRAVLEALEAANYRGRRLASSSGALPAMFDHPAAEGLYVAAPAIYNPSFLVSEQTRQTYEARTGKPFDQYAANGVDFIRLLDGLLVDREVSAVSLKARLADGFAYAGLFGNVSLSAGGHDIEFPLLAARVEGGRLVYR</sequence>
<protein>
    <submittedName>
        <fullName evidence="6">ABC-type branched-chain amino acid transport system, substrate-binding protein</fullName>
    </submittedName>
</protein>
<dbReference type="SUPFAM" id="SSF53822">
    <property type="entry name" value="Periplasmic binding protein-like I"/>
    <property type="match status" value="1"/>
</dbReference>
<feature type="domain" description="Leucine-binding protein" evidence="5">
    <location>
        <begin position="28"/>
        <end position="358"/>
    </location>
</feature>
<dbReference type="Gene3D" id="3.40.50.2300">
    <property type="match status" value="2"/>
</dbReference>
<reference evidence="7" key="1">
    <citation type="submission" date="2016-10" db="EMBL/GenBank/DDBJ databases">
        <authorList>
            <person name="Varghese N."/>
            <person name="Submissions S."/>
        </authorList>
    </citation>
    <scope>NUCLEOTIDE SEQUENCE [LARGE SCALE GENOMIC DNA]</scope>
    <source>
        <strain evidence="7">930I</strain>
    </source>
</reference>
<dbReference type="STRING" id="83401.SAMN05421742_10448"/>
<dbReference type="PRINTS" id="PR00337">
    <property type="entry name" value="LEUILEVALBP"/>
</dbReference>
<dbReference type="PANTHER" id="PTHR30483">
    <property type="entry name" value="LEUCINE-SPECIFIC-BINDING PROTEIN"/>
    <property type="match status" value="1"/>
</dbReference>
<dbReference type="CDD" id="cd06268">
    <property type="entry name" value="PBP1_ABC_transporter_LIVBP-like"/>
    <property type="match status" value="1"/>
</dbReference>
<dbReference type="EMBL" id="FNCV01000004">
    <property type="protein sequence ID" value="SDH05520.1"/>
    <property type="molecule type" value="Genomic_DNA"/>
</dbReference>
<evidence type="ECO:0000256" key="3">
    <source>
        <dbReference type="ARBA" id="ARBA00022729"/>
    </source>
</evidence>
<evidence type="ECO:0000256" key="4">
    <source>
        <dbReference type="ARBA" id="ARBA00022970"/>
    </source>
</evidence>
<organism evidence="6 7">
    <name type="scientific">Roseospirillum parvum</name>
    <dbReference type="NCBI Taxonomy" id="83401"/>
    <lineage>
        <taxon>Bacteria</taxon>
        <taxon>Pseudomonadati</taxon>
        <taxon>Pseudomonadota</taxon>
        <taxon>Alphaproteobacteria</taxon>
        <taxon>Rhodospirillales</taxon>
        <taxon>Rhodospirillaceae</taxon>
        <taxon>Roseospirillum</taxon>
    </lineage>
</organism>
<keyword evidence="4" id="KW-0029">Amino-acid transport</keyword>
<evidence type="ECO:0000256" key="2">
    <source>
        <dbReference type="ARBA" id="ARBA00022448"/>
    </source>
</evidence>
<dbReference type="PANTHER" id="PTHR30483:SF6">
    <property type="entry name" value="PERIPLASMIC BINDING PROTEIN OF ABC TRANSPORTER FOR NATURAL AMINO ACIDS"/>
    <property type="match status" value="1"/>
</dbReference>
<keyword evidence="7" id="KW-1185">Reference proteome</keyword>
<comment type="similarity">
    <text evidence="1">Belongs to the leucine-binding protein family.</text>
</comment>
<accession>A0A1G7ZBN8</accession>
<dbReference type="GO" id="GO:0006865">
    <property type="term" value="P:amino acid transport"/>
    <property type="evidence" value="ECO:0007669"/>
    <property type="project" value="UniProtKB-KW"/>
</dbReference>
<name>A0A1G7ZBN8_9PROT</name>
<dbReference type="AlphaFoldDB" id="A0A1G7ZBN8"/>
<dbReference type="Proteomes" id="UP000217076">
    <property type="component" value="Unassembled WGS sequence"/>
</dbReference>
<dbReference type="InterPro" id="IPR028081">
    <property type="entry name" value="Leu-bd"/>
</dbReference>
<evidence type="ECO:0000313" key="6">
    <source>
        <dbReference type="EMBL" id="SDH05520.1"/>
    </source>
</evidence>
<dbReference type="Pfam" id="PF13458">
    <property type="entry name" value="Peripla_BP_6"/>
    <property type="match status" value="1"/>
</dbReference>